<proteinExistence type="predicted"/>
<gene>
    <name evidence="2" type="ORF">A244_02492</name>
</gene>
<protein>
    <submittedName>
        <fullName evidence="2">Lipoprotein</fullName>
    </submittedName>
</protein>
<accession>S6WAR0</accession>
<name>S6WAR0_PSESF</name>
<dbReference type="AlphaFoldDB" id="S6WAR0"/>
<keyword evidence="2" id="KW-0449">Lipoprotein</keyword>
<feature type="region of interest" description="Disordered" evidence="1">
    <location>
        <begin position="1"/>
        <end position="22"/>
    </location>
</feature>
<organism evidence="2 3">
    <name type="scientific">Pseudomonas syringae pv. actinidiae ICMP 18807</name>
    <dbReference type="NCBI Taxonomy" id="1194404"/>
    <lineage>
        <taxon>Bacteria</taxon>
        <taxon>Pseudomonadati</taxon>
        <taxon>Pseudomonadota</taxon>
        <taxon>Gammaproteobacteria</taxon>
        <taxon>Pseudomonadales</taxon>
        <taxon>Pseudomonadaceae</taxon>
        <taxon>Pseudomonas</taxon>
        <taxon>Pseudomonas syringae</taxon>
    </lineage>
</organism>
<dbReference type="Proteomes" id="UP000015729">
    <property type="component" value="Unassembled WGS sequence"/>
</dbReference>
<reference evidence="2 3" key="1">
    <citation type="journal article" date="2013" name="PLoS Pathog.">
        <title>Genomic analysis of the Kiwifruit pathogen Pseudomonas syringae pv. actinidiae provides insight into the origins of an emergent plant disease.</title>
        <authorList>
            <person name="McCann H.C."/>
            <person name="Rikkerink E.H."/>
            <person name="Bertels F."/>
            <person name="Fiers M."/>
            <person name="Lu A."/>
            <person name="Rees-George J."/>
            <person name="Andersen M.T."/>
            <person name="Gleave A.P."/>
            <person name="Haubold B."/>
            <person name="Wohlers M.W."/>
            <person name="Guttman D.S."/>
            <person name="Wang P.W."/>
            <person name="Straub C."/>
            <person name="Vanneste J.L."/>
            <person name="Rainey P.B."/>
            <person name="Templeton M.D."/>
        </authorList>
    </citation>
    <scope>NUCLEOTIDE SEQUENCE [LARGE SCALE GENOMIC DNA]</scope>
    <source>
        <strain evidence="2 3">ICMP 18807</strain>
    </source>
</reference>
<evidence type="ECO:0000256" key="1">
    <source>
        <dbReference type="SAM" id="MobiDB-lite"/>
    </source>
</evidence>
<comment type="caution">
    <text evidence="2">The sequence shown here is derived from an EMBL/GenBank/DDBJ whole genome shotgun (WGS) entry which is preliminary data.</text>
</comment>
<sequence length="22" mass="2557">PAERDQAMRSTVAKILEQYPPR</sequence>
<feature type="non-terminal residue" evidence="2">
    <location>
        <position position="1"/>
    </location>
</feature>
<evidence type="ECO:0000313" key="2">
    <source>
        <dbReference type="EMBL" id="EPN63308.1"/>
    </source>
</evidence>
<evidence type="ECO:0000313" key="3">
    <source>
        <dbReference type="Proteomes" id="UP000015729"/>
    </source>
</evidence>
<dbReference type="EMBL" id="AOKG01000188">
    <property type="protein sequence ID" value="EPN63308.1"/>
    <property type="molecule type" value="Genomic_DNA"/>
</dbReference>